<dbReference type="SMART" id="SM00353">
    <property type="entry name" value="HLH"/>
    <property type="match status" value="1"/>
</dbReference>
<dbReference type="PANTHER" id="PTHR20937">
    <property type="entry name" value="IP14615P"/>
    <property type="match status" value="1"/>
</dbReference>
<dbReference type="GeneID" id="105268111"/>
<dbReference type="AlphaFoldDB" id="A0A9R1T919"/>
<evidence type="ECO:0000313" key="8">
    <source>
        <dbReference type="Proteomes" id="UP000694866"/>
    </source>
</evidence>
<evidence type="ECO:0000256" key="2">
    <source>
        <dbReference type="ARBA" id="ARBA00023015"/>
    </source>
</evidence>
<evidence type="ECO:0000313" key="9">
    <source>
        <dbReference type="RefSeq" id="XP_011305704.1"/>
    </source>
</evidence>
<feature type="compositionally biased region" description="Polar residues" evidence="6">
    <location>
        <begin position="10"/>
        <end position="25"/>
    </location>
</feature>
<keyword evidence="5" id="KW-0539">Nucleus</keyword>
<feature type="region of interest" description="Disordered" evidence="6">
    <location>
        <begin position="54"/>
        <end position="73"/>
    </location>
</feature>
<keyword evidence="2" id="KW-0805">Transcription regulation</keyword>
<dbReference type="FunFam" id="4.10.280.10:FF:000090">
    <property type="entry name" value="Salivary gland-expressed bHLH"/>
    <property type="match status" value="1"/>
</dbReference>
<feature type="region of interest" description="Disordered" evidence="6">
    <location>
        <begin position="1"/>
        <end position="25"/>
    </location>
</feature>
<dbReference type="PANTHER" id="PTHR20937:SF3">
    <property type="entry name" value="IP14615P"/>
    <property type="match status" value="1"/>
</dbReference>
<evidence type="ECO:0000256" key="1">
    <source>
        <dbReference type="ARBA" id="ARBA00022473"/>
    </source>
</evidence>
<dbReference type="InterPro" id="IPR040259">
    <property type="entry name" value="Mesogenin/MesP"/>
</dbReference>
<dbReference type="SUPFAM" id="SSF47459">
    <property type="entry name" value="HLH, helix-loop-helix DNA-binding domain"/>
    <property type="match status" value="1"/>
</dbReference>
<dbReference type="OrthoDB" id="9946827at2759"/>
<sequence length="254" mass="29680">MSRIMEKTASIKSEVSTKSDSSNEEFSQYPVLLDLDEVTKKQQLARNEVEVEVKNERELEETPAVSRRQTLRKRWQERTPEGVLVIRVPEPELVGPHPHLEILQANIKPVQREPSQTERDYKKSACDRERTRMRDMNRAFELLRSKLPICKPPGKKLSKIESLRHAITYIRHLQSLLEPQYPYVPSIQERGNYFPTNSPVATYETQHPPRWESLAYYRYDYHAPFMPPLAPPPLPSIARSMDDGGHSYRYNPRS</sequence>
<name>A0A9R1T919_9HYME</name>
<dbReference type="CTD" id="41105"/>
<evidence type="ECO:0000256" key="3">
    <source>
        <dbReference type="ARBA" id="ARBA00023125"/>
    </source>
</evidence>
<dbReference type="GO" id="GO:0046983">
    <property type="term" value="F:protein dimerization activity"/>
    <property type="evidence" value="ECO:0007669"/>
    <property type="project" value="InterPro"/>
</dbReference>
<dbReference type="GO" id="GO:0001707">
    <property type="term" value="P:mesoderm formation"/>
    <property type="evidence" value="ECO:0007669"/>
    <property type="project" value="TreeGrafter"/>
</dbReference>
<dbReference type="PROSITE" id="PS50888">
    <property type="entry name" value="BHLH"/>
    <property type="match status" value="1"/>
</dbReference>
<dbReference type="RefSeq" id="XP_011305704.1">
    <property type="nucleotide sequence ID" value="XM_011307402.1"/>
</dbReference>
<dbReference type="InterPro" id="IPR036638">
    <property type="entry name" value="HLH_DNA-bd_sf"/>
</dbReference>
<dbReference type="Proteomes" id="UP000694866">
    <property type="component" value="Unplaced"/>
</dbReference>
<dbReference type="Pfam" id="PF00010">
    <property type="entry name" value="HLH"/>
    <property type="match status" value="1"/>
</dbReference>
<dbReference type="InterPro" id="IPR011598">
    <property type="entry name" value="bHLH_dom"/>
</dbReference>
<dbReference type="GO" id="GO:0000978">
    <property type="term" value="F:RNA polymerase II cis-regulatory region sequence-specific DNA binding"/>
    <property type="evidence" value="ECO:0007669"/>
    <property type="project" value="TreeGrafter"/>
</dbReference>
<proteinExistence type="predicted"/>
<gene>
    <name evidence="9" type="primary">sage</name>
</gene>
<dbReference type="KEGG" id="fas:105268111"/>
<keyword evidence="4" id="KW-0804">Transcription</keyword>
<protein>
    <submittedName>
        <fullName evidence="9">Uncharacterized protein sage</fullName>
    </submittedName>
</protein>
<evidence type="ECO:0000256" key="5">
    <source>
        <dbReference type="ARBA" id="ARBA00023242"/>
    </source>
</evidence>
<keyword evidence="8" id="KW-1185">Reference proteome</keyword>
<accession>A0A9R1T919</accession>
<organism evidence="8 9">
    <name type="scientific">Fopius arisanus</name>
    <dbReference type="NCBI Taxonomy" id="64838"/>
    <lineage>
        <taxon>Eukaryota</taxon>
        <taxon>Metazoa</taxon>
        <taxon>Ecdysozoa</taxon>
        <taxon>Arthropoda</taxon>
        <taxon>Hexapoda</taxon>
        <taxon>Insecta</taxon>
        <taxon>Pterygota</taxon>
        <taxon>Neoptera</taxon>
        <taxon>Endopterygota</taxon>
        <taxon>Hymenoptera</taxon>
        <taxon>Apocrita</taxon>
        <taxon>Ichneumonoidea</taxon>
        <taxon>Braconidae</taxon>
        <taxon>Opiinae</taxon>
        <taxon>Fopius</taxon>
    </lineage>
</organism>
<feature type="domain" description="BHLH" evidence="7">
    <location>
        <begin position="120"/>
        <end position="173"/>
    </location>
</feature>
<dbReference type="GO" id="GO:0000981">
    <property type="term" value="F:DNA-binding transcription factor activity, RNA polymerase II-specific"/>
    <property type="evidence" value="ECO:0007669"/>
    <property type="project" value="TreeGrafter"/>
</dbReference>
<dbReference type="GO" id="GO:0005634">
    <property type="term" value="C:nucleus"/>
    <property type="evidence" value="ECO:0007669"/>
    <property type="project" value="TreeGrafter"/>
</dbReference>
<reference evidence="9" key="1">
    <citation type="submission" date="2025-08" db="UniProtKB">
        <authorList>
            <consortium name="RefSeq"/>
        </authorList>
    </citation>
    <scope>IDENTIFICATION</scope>
    <source>
        <strain evidence="9">USDA-PBARC FA_bdor</strain>
        <tissue evidence="9">Whole organism</tissue>
    </source>
</reference>
<evidence type="ECO:0000256" key="4">
    <source>
        <dbReference type="ARBA" id="ARBA00023163"/>
    </source>
</evidence>
<dbReference type="Gene3D" id="4.10.280.10">
    <property type="entry name" value="Helix-loop-helix DNA-binding domain"/>
    <property type="match status" value="1"/>
</dbReference>
<keyword evidence="1" id="KW-0217">Developmental protein</keyword>
<keyword evidence="3" id="KW-0238">DNA-binding</keyword>
<evidence type="ECO:0000259" key="7">
    <source>
        <dbReference type="PROSITE" id="PS50888"/>
    </source>
</evidence>
<dbReference type="CDD" id="cd11390">
    <property type="entry name" value="bHLH_TS"/>
    <property type="match status" value="1"/>
</dbReference>
<evidence type="ECO:0000256" key="6">
    <source>
        <dbReference type="SAM" id="MobiDB-lite"/>
    </source>
</evidence>